<proteinExistence type="predicted"/>
<dbReference type="EMBL" id="BMAC01000278">
    <property type="protein sequence ID" value="GFP92410.1"/>
    <property type="molecule type" value="Genomic_DNA"/>
</dbReference>
<comment type="caution">
    <text evidence="1">The sequence shown here is derived from an EMBL/GenBank/DDBJ whole genome shotgun (WGS) entry which is preliminary data.</text>
</comment>
<accession>A0A830BY64</accession>
<name>A0A830BY64_9LAMI</name>
<dbReference type="Proteomes" id="UP000653305">
    <property type="component" value="Unassembled WGS sequence"/>
</dbReference>
<sequence>MFRYLKFNCVINNKNSCSFIKYGGKWICRLCVETVKDEILRSQKLISPGEAMSRHFSFCSKFWAFCQPQDPTVHLIRP</sequence>
<dbReference type="PANTHER" id="PTHR33108">
    <property type="entry name" value="OS01G0745000 PROTEIN"/>
    <property type="match status" value="1"/>
</dbReference>
<reference evidence="1" key="1">
    <citation type="submission" date="2020-07" db="EMBL/GenBank/DDBJ databases">
        <title>Ethylene signaling mediates host invasion by parasitic plants.</title>
        <authorList>
            <person name="Yoshida S."/>
        </authorList>
    </citation>
    <scope>NUCLEOTIDE SEQUENCE</scope>
    <source>
        <strain evidence="1">Okayama</strain>
    </source>
</reference>
<gene>
    <name evidence="1" type="ORF">PHJA_001385200</name>
</gene>
<protein>
    <submittedName>
        <fullName evidence="1">Uncharacterized protein</fullName>
    </submittedName>
</protein>
<dbReference type="InterPro" id="IPR012876">
    <property type="entry name" value="DUF1677_pln"/>
</dbReference>
<dbReference type="Pfam" id="PF07911">
    <property type="entry name" value="DUF1677"/>
    <property type="match status" value="1"/>
</dbReference>
<dbReference type="OrthoDB" id="1911663at2759"/>
<evidence type="ECO:0000313" key="1">
    <source>
        <dbReference type="EMBL" id="GFP92410.1"/>
    </source>
</evidence>
<dbReference type="AlphaFoldDB" id="A0A830BY64"/>
<dbReference type="PANTHER" id="PTHR33108:SF32">
    <property type="entry name" value="DUF1677 FAMILY PROTEIN (DUF1677)"/>
    <property type="match status" value="1"/>
</dbReference>
<keyword evidence="2" id="KW-1185">Reference proteome</keyword>
<organism evidence="1 2">
    <name type="scientific">Phtheirospermum japonicum</name>
    <dbReference type="NCBI Taxonomy" id="374723"/>
    <lineage>
        <taxon>Eukaryota</taxon>
        <taxon>Viridiplantae</taxon>
        <taxon>Streptophyta</taxon>
        <taxon>Embryophyta</taxon>
        <taxon>Tracheophyta</taxon>
        <taxon>Spermatophyta</taxon>
        <taxon>Magnoliopsida</taxon>
        <taxon>eudicotyledons</taxon>
        <taxon>Gunneridae</taxon>
        <taxon>Pentapetalae</taxon>
        <taxon>asterids</taxon>
        <taxon>lamiids</taxon>
        <taxon>Lamiales</taxon>
        <taxon>Orobanchaceae</taxon>
        <taxon>Orobanchaceae incertae sedis</taxon>
        <taxon>Phtheirospermum</taxon>
    </lineage>
</organism>
<evidence type="ECO:0000313" key="2">
    <source>
        <dbReference type="Proteomes" id="UP000653305"/>
    </source>
</evidence>